<evidence type="ECO:0000256" key="3">
    <source>
        <dbReference type="ARBA" id="ARBA00022490"/>
    </source>
</evidence>
<evidence type="ECO:0000256" key="6">
    <source>
        <dbReference type="RuleBase" id="RU363050"/>
    </source>
</evidence>
<proteinExistence type="inferred from homology"/>
<dbReference type="InterPro" id="IPR007259">
    <property type="entry name" value="GCP"/>
</dbReference>
<dbReference type="GO" id="GO:0051321">
    <property type="term" value="P:meiotic cell cycle"/>
    <property type="evidence" value="ECO:0007669"/>
    <property type="project" value="TreeGrafter"/>
</dbReference>
<comment type="subcellular location">
    <subcellularLocation>
        <location evidence="1 6">Cytoplasm</location>
        <location evidence="1 6">Cytoskeleton</location>
        <location evidence="1 6">Microtubule organizing center</location>
    </subcellularLocation>
</comment>
<dbReference type="PANTHER" id="PTHR19302:SF27">
    <property type="entry name" value="GAMMA-TUBULIN COMPLEX COMPONENT 4"/>
    <property type="match status" value="1"/>
</dbReference>
<feature type="compositionally biased region" description="Polar residues" evidence="7">
    <location>
        <begin position="558"/>
        <end position="573"/>
    </location>
</feature>
<feature type="domain" description="Gamma tubulin complex component C-terminal" evidence="8">
    <location>
        <begin position="293"/>
        <end position="746"/>
    </location>
</feature>
<dbReference type="Pfam" id="PF04130">
    <property type="entry name" value="GCP_C_terminal"/>
    <property type="match status" value="1"/>
</dbReference>
<feature type="region of interest" description="Disordered" evidence="7">
    <location>
        <begin position="528"/>
        <end position="573"/>
    </location>
</feature>
<dbReference type="InterPro" id="IPR042241">
    <property type="entry name" value="GCP_C_sf"/>
</dbReference>
<accession>A0A8H2WGU0</accession>
<evidence type="ECO:0000313" key="10">
    <source>
        <dbReference type="EMBL" id="CAE6382708.1"/>
    </source>
</evidence>
<dbReference type="GO" id="GO:0000278">
    <property type="term" value="P:mitotic cell cycle"/>
    <property type="evidence" value="ECO:0007669"/>
    <property type="project" value="TreeGrafter"/>
</dbReference>
<dbReference type="Pfam" id="PF17681">
    <property type="entry name" value="GCP_N_terminal"/>
    <property type="match status" value="1"/>
</dbReference>
<dbReference type="GO" id="GO:0051011">
    <property type="term" value="F:microtubule minus-end binding"/>
    <property type="evidence" value="ECO:0007669"/>
    <property type="project" value="TreeGrafter"/>
</dbReference>
<evidence type="ECO:0000259" key="9">
    <source>
        <dbReference type="Pfam" id="PF17681"/>
    </source>
</evidence>
<evidence type="ECO:0000313" key="11">
    <source>
        <dbReference type="Proteomes" id="UP000663846"/>
    </source>
</evidence>
<feature type="domain" description="Gamma tubulin complex component protein N-terminal" evidence="9">
    <location>
        <begin position="2"/>
        <end position="235"/>
    </location>
</feature>
<dbReference type="Proteomes" id="UP000663846">
    <property type="component" value="Unassembled WGS sequence"/>
</dbReference>
<dbReference type="GO" id="GO:0000930">
    <property type="term" value="C:gamma-tubulin complex"/>
    <property type="evidence" value="ECO:0007669"/>
    <property type="project" value="TreeGrafter"/>
</dbReference>
<reference evidence="10" key="1">
    <citation type="submission" date="2021-01" db="EMBL/GenBank/DDBJ databases">
        <authorList>
            <person name="Kaushik A."/>
        </authorList>
    </citation>
    <scope>NUCLEOTIDE SEQUENCE</scope>
    <source>
        <strain evidence="10">AG1-1C</strain>
    </source>
</reference>
<dbReference type="PANTHER" id="PTHR19302">
    <property type="entry name" value="GAMMA TUBULIN COMPLEX PROTEIN"/>
    <property type="match status" value="1"/>
</dbReference>
<dbReference type="GO" id="GO:0031122">
    <property type="term" value="P:cytoplasmic microtubule organization"/>
    <property type="evidence" value="ECO:0007669"/>
    <property type="project" value="TreeGrafter"/>
</dbReference>
<dbReference type="InterPro" id="IPR041470">
    <property type="entry name" value="GCP_N"/>
</dbReference>
<dbReference type="AlphaFoldDB" id="A0A8H2WGU0"/>
<dbReference type="GO" id="GO:0044732">
    <property type="term" value="C:mitotic spindle pole body"/>
    <property type="evidence" value="ECO:0007669"/>
    <property type="project" value="TreeGrafter"/>
</dbReference>
<protein>
    <recommendedName>
        <fullName evidence="6">Spindle pole body component</fullName>
    </recommendedName>
</protein>
<evidence type="ECO:0000256" key="1">
    <source>
        <dbReference type="ARBA" id="ARBA00004267"/>
    </source>
</evidence>
<dbReference type="InterPro" id="IPR040457">
    <property type="entry name" value="GCP_C"/>
</dbReference>
<feature type="compositionally biased region" description="Low complexity" evidence="7">
    <location>
        <begin position="529"/>
        <end position="557"/>
    </location>
</feature>
<evidence type="ECO:0000256" key="7">
    <source>
        <dbReference type="SAM" id="MobiDB-lite"/>
    </source>
</evidence>
<evidence type="ECO:0000256" key="2">
    <source>
        <dbReference type="ARBA" id="ARBA00010337"/>
    </source>
</evidence>
<gene>
    <name evidence="10" type="ORF">RDB_LOCUS35820</name>
</gene>
<evidence type="ECO:0000256" key="4">
    <source>
        <dbReference type="ARBA" id="ARBA00022701"/>
    </source>
</evidence>
<organism evidence="10 11">
    <name type="scientific">Rhizoctonia solani</name>
    <dbReference type="NCBI Taxonomy" id="456999"/>
    <lineage>
        <taxon>Eukaryota</taxon>
        <taxon>Fungi</taxon>
        <taxon>Dikarya</taxon>
        <taxon>Basidiomycota</taxon>
        <taxon>Agaricomycotina</taxon>
        <taxon>Agaricomycetes</taxon>
        <taxon>Cantharellales</taxon>
        <taxon>Ceratobasidiaceae</taxon>
        <taxon>Rhizoctonia</taxon>
    </lineage>
</organism>
<sequence length="770" mass="83627">MLAEVLLIMSGHASSILELDGTIAPAFAPLLHPGEQQVLKELATLASQYRKLKHSSPILSQQSQYMSSLCAALNEILTEYEDLVVETEARILKRDSDLVANATVVPLSAVKATFSVWDVQFTALCLLVDQLEAGPPGLDGSRWPPGPLIDLLLQRARTGVQRVAHVTNRLALAVQRVWRSHLLAFLVHGILDAADPLARAADGYKLNPECVPLCITPQTREAISYVGRAVAVVGVGVPRQLAIVHARLVGRVLPQDRYAFDAAVERIKGNISEWLWTRVLTRADVVGAVECFANYFLLRNGEFTLALLREIERLKTSRLSAKPTSRTSGGLIRDTDLSLAILRASLGTSAQNDPSLDSLRFTLVDGPLRPLLPPLSTALAPNKSAAYNGPVLFDDLLLGARATLSHTLAWPLDLVLGQAELQAYGAVFAYLSALRRGHVMVLDCWSTLSGSWRARKKWEGTYARRQAKGKGKAADLDQVDAEDEAKRSGLVKCTWGVVREMVWFLDTLWGYIMTDVIDVQYRKLHAQLRPQRTRSNSNRRSSSTTRATTRAGSPTSTYLGPSPSTQFGPSAASTQGLNLRASASTAQPETLDFSTLRTLHAAYLASIVSGSLLGHPGCASLVRAALETCERFVGVIERWGGDVLPGMLEEGSAGVGSALLDERLKTIREIDEASPDAFTFHSHLEAFYEQLSMSPGQGVDGSTIAGNTSAYLRDLFRPRGKGAKGNAGAEDDRRTVERLSLRLDFNAKFSEPQGHGYGKQLGILQQGGLV</sequence>
<keyword evidence="5 6" id="KW-0206">Cytoskeleton</keyword>
<dbReference type="GO" id="GO:0000922">
    <property type="term" value="C:spindle pole"/>
    <property type="evidence" value="ECO:0007669"/>
    <property type="project" value="InterPro"/>
</dbReference>
<dbReference type="EMBL" id="CAJMWS010000225">
    <property type="protein sequence ID" value="CAE6382708.1"/>
    <property type="molecule type" value="Genomic_DNA"/>
</dbReference>
<dbReference type="GO" id="GO:0007020">
    <property type="term" value="P:microtubule nucleation"/>
    <property type="evidence" value="ECO:0007669"/>
    <property type="project" value="InterPro"/>
</dbReference>
<comment type="caution">
    <text evidence="10">The sequence shown here is derived from an EMBL/GenBank/DDBJ whole genome shotgun (WGS) entry which is preliminary data.</text>
</comment>
<dbReference type="GO" id="GO:0005874">
    <property type="term" value="C:microtubule"/>
    <property type="evidence" value="ECO:0007669"/>
    <property type="project" value="UniProtKB-KW"/>
</dbReference>
<dbReference type="Gene3D" id="1.20.120.1900">
    <property type="entry name" value="Gamma-tubulin complex, C-terminal domain"/>
    <property type="match status" value="1"/>
</dbReference>
<name>A0A8H2WGU0_9AGAM</name>
<evidence type="ECO:0000259" key="8">
    <source>
        <dbReference type="Pfam" id="PF04130"/>
    </source>
</evidence>
<dbReference type="GO" id="GO:0051225">
    <property type="term" value="P:spindle assembly"/>
    <property type="evidence" value="ECO:0007669"/>
    <property type="project" value="TreeGrafter"/>
</dbReference>
<evidence type="ECO:0000256" key="5">
    <source>
        <dbReference type="ARBA" id="ARBA00023212"/>
    </source>
</evidence>
<keyword evidence="3 6" id="KW-0963">Cytoplasm</keyword>
<dbReference type="GO" id="GO:0043015">
    <property type="term" value="F:gamma-tubulin binding"/>
    <property type="evidence" value="ECO:0007669"/>
    <property type="project" value="InterPro"/>
</dbReference>
<keyword evidence="4 6" id="KW-0493">Microtubule</keyword>
<comment type="similarity">
    <text evidence="2 6">Belongs to the TUBGCP family.</text>
</comment>